<dbReference type="SUPFAM" id="SSF47616">
    <property type="entry name" value="GST C-terminal domain-like"/>
    <property type="match status" value="1"/>
</dbReference>
<dbReference type="InterPro" id="IPR036282">
    <property type="entry name" value="Glutathione-S-Trfase_C_sf"/>
</dbReference>
<name>A0ABQ9J2P2_9CUCU</name>
<evidence type="ECO:0000259" key="1">
    <source>
        <dbReference type="Pfam" id="PF00043"/>
    </source>
</evidence>
<sequence length="90" mass="10126">MVNCLDKFEEIFLSDGSFVNGFSKITFADILAACEIEQPRMAGYEPQEGRPKLTAWLQAVKNKCNPYYDEAHGILNKIAKQTKKGLEAKL</sequence>
<comment type="caution">
    <text evidence="2">The sequence shown here is derived from an EMBL/GenBank/DDBJ whole genome shotgun (WGS) entry which is preliminary data.</text>
</comment>
<dbReference type="Gene3D" id="1.20.1050.10">
    <property type="match status" value="1"/>
</dbReference>
<dbReference type="PANTHER" id="PTHR43917:SF8">
    <property type="entry name" value="GH16740P-RELATED"/>
    <property type="match status" value="1"/>
</dbReference>
<dbReference type="Pfam" id="PF00043">
    <property type="entry name" value="GST_C"/>
    <property type="match status" value="1"/>
</dbReference>
<dbReference type="Proteomes" id="UP001162164">
    <property type="component" value="Unassembled WGS sequence"/>
</dbReference>
<proteinExistence type="predicted"/>
<dbReference type="EMBL" id="JAPWTJ010001427">
    <property type="protein sequence ID" value="KAJ8971841.1"/>
    <property type="molecule type" value="Genomic_DNA"/>
</dbReference>
<evidence type="ECO:0000313" key="3">
    <source>
        <dbReference type="Proteomes" id="UP001162164"/>
    </source>
</evidence>
<feature type="domain" description="Glutathione S-transferase C-terminal" evidence="1">
    <location>
        <begin position="23"/>
        <end position="60"/>
    </location>
</feature>
<dbReference type="InterPro" id="IPR004046">
    <property type="entry name" value="GST_C"/>
</dbReference>
<protein>
    <recommendedName>
        <fullName evidence="1">Glutathione S-transferase C-terminal domain-containing protein</fullName>
    </recommendedName>
</protein>
<accession>A0ABQ9J2P2</accession>
<gene>
    <name evidence="2" type="ORF">NQ317_001554</name>
</gene>
<dbReference type="InterPro" id="IPR051369">
    <property type="entry name" value="GST_Theta"/>
</dbReference>
<dbReference type="PANTHER" id="PTHR43917">
    <property type="match status" value="1"/>
</dbReference>
<reference evidence="2" key="1">
    <citation type="journal article" date="2023" name="Insect Mol. Biol.">
        <title>Genome sequencing provides insights into the evolution of gene families encoding plant cell wall-degrading enzymes in longhorned beetles.</title>
        <authorList>
            <person name="Shin N.R."/>
            <person name="Okamura Y."/>
            <person name="Kirsch R."/>
            <person name="Pauchet Y."/>
        </authorList>
    </citation>
    <scope>NUCLEOTIDE SEQUENCE</scope>
    <source>
        <strain evidence="2">MMC_N1</strain>
    </source>
</reference>
<evidence type="ECO:0000313" key="2">
    <source>
        <dbReference type="EMBL" id="KAJ8971841.1"/>
    </source>
</evidence>
<organism evidence="2 3">
    <name type="scientific">Molorchus minor</name>
    <dbReference type="NCBI Taxonomy" id="1323400"/>
    <lineage>
        <taxon>Eukaryota</taxon>
        <taxon>Metazoa</taxon>
        <taxon>Ecdysozoa</taxon>
        <taxon>Arthropoda</taxon>
        <taxon>Hexapoda</taxon>
        <taxon>Insecta</taxon>
        <taxon>Pterygota</taxon>
        <taxon>Neoptera</taxon>
        <taxon>Endopterygota</taxon>
        <taxon>Coleoptera</taxon>
        <taxon>Polyphaga</taxon>
        <taxon>Cucujiformia</taxon>
        <taxon>Chrysomeloidea</taxon>
        <taxon>Cerambycidae</taxon>
        <taxon>Lamiinae</taxon>
        <taxon>Monochamini</taxon>
        <taxon>Molorchus</taxon>
    </lineage>
</organism>
<keyword evidence="3" id="KW-1185">Reference proteome</keyword>